<dbReference type="CDD" id="cd12797">
    <property type="entry name" value="M23_peptidase"/>
    <property type="match status" value="1"/>
</dbReference>
<feature type="domain" description="M23ase beta-sheet core" evidence="2">
    <location>
        <begin position="43"/>
        <end position="132"/>
    </location>
</feature>
<sequence length="175" mass="19494">MLIEMLMVSTTIVEPRLPLDENFIRDNKVNNTFGLVRNQKTKNHQGWDFEAPLGSPVYAIAPFSEHASGDHPNYGLWFAYKSINSGYIYFNAHLSYITPILEGTVGSVIGNVGNTGNAVNVKPHLHFEMRTEWSPGPGLKGRVSPAKTFGSWKKYLRPADNLESTNGGRVNDPFK</sequence>
<reference evidence="3" key="1">
    <citation type="submission" date="2017-04" db="EMBL/GenBank/DDBJ databases">
        <title>Unveiling RNA virosphere associated with marine microorganisms.</title>
        <authorList>
            <person name="Urayama S."/>
            <person name="Takaki Y."/>
            <person name="Nishi S."/>
            <person name="Yoshida Y."/>
            <person name="Deguchi S."/>
            <person name="Takai K."/>
            <person name="Nunoura T."/>
        </authorList>
    </citation>
    <scope>NUCLEOTIDE SEQUENCE</scope>
</reference>
<dbReference type="GO" id="GO:0004222">
    <property type="term" value="F:metalloendopeptidase activity"/>
    <property type="evidence" value="ECO:0007669"/>
    <property type="project" value="TreeGrafter"/>
</dbReference>
<dbReference type="PANTHER" id="PTHR21666:SF289">
    <property type="entry name" value="L-ALA--D-GLU ENDOPEPTIDASE"/>
    <property type="match status" value="1"/>
</dbReference>
<evidence type="ECO:0000313" key="3">
    <source>
        <dbReference type="EMBL" id="GBH22225.1"/>
    </source>
</evidence>
<keyword evidence="1" id="KW-0732">Signal</keyword>
<evidence type="ECO:0000259" key="2">
    <source>
        <dbReference type="Pfam" id="PF01551"/>
    </source>
</evidence>
<comment type="caution">
    <text evidence="3">The sequence shown here is derived from an EMBL/GenBank/DDBJ whole genome shotgun (WGS) entry which is preliminary data.</text>
</comment>
<dbReference type="Gene3D" id="2.70.70.10">
    <property type="entry name" value="Glucose Permease (Domain IIA)"/>
    <property type="match status" value="1"/>
</dbReference>
<dbReference type="InterPro" id="IPR016047">
    <property type="entry name" value="M23ase_b-sheet_dom"/>
</dbReference>
<dbReference type="PANTHER" id="PTHR21666">
    <property type="entry name" value="PEPTIDASE-RELATED"/>
    <property type="match status" value="1"/>
</dbReference>
<organism evidence="3">
    <name type="scientific">viral metagenome</name>
    <dbReference type="NCBI Taxonomy" id="1070528"/>
    <lineage>
        <taxon>unclassified sequences</taxon>
        <taxon>metagenomes</taxon>
        <taxon>organismal metagenomes</taxon>
    </lineage>
</organism>
<dbReference type="InterPro" id="IPR050570">
    <property type="entry name" value="Cell_wall_metabolism_enzyme"/>
</dbReference>
<dbReference type="EMBL" id="BDQA01000786">
    <property type="protein sequence ID" value="GBH22225.1"/>
    <property type="molecule type" value="Genomic_RNA"/>
</dbReference>
<accession>A0A2V0RIX2</accession>
<proteinExistence type="predicted"/>
<evidence type="ECO:0000256" key="1">
    <source>
        <dbReference type="ARBA" id="ARBA00022729"/>
    </source>
</evidence>
<dbReference type="AlphaFoldDB" id="A0A2V0RIX2"/>
<name>A0A2V0RIX2_9ZZZZ</name>
<dbReference type="InterPro" id="IPR011055">
    <property type="entry name" value="Dup_hybrid_motif"/>
</dbReference>
<dbReference type="Pfam" id="PF01551">
    <property type="entry name" value="Peptidase_M23"/>
    <property type="match status" value="1"/>
</dbReference>
<dbReference type="SUPFAM" id="SSF51261">
    <property type="entry name" value="Duplicated hybrid motif"/>
    <property type="match status" value="1"/>
</dbReference>
<protein>
    <recommendedName>
        <fullName evidence="2">M23ase beta-sheet core domain-containing protein</fullName>
    </recommendedName>
</protein>